<keyword evidence="2" id="KW-1133">Transmembrane helix</keyword>
<feature type="transmembrane region" description="Helical" evidence="2">
    <location>
        <begin position="45"/>
        <end position="64"/>
    </location>
</feature>
<feature type="region of interest" description="Disordered" evidence="1">
    <location>
        <begin position="1"/>
        <end position="39"/>
    </location>
</feature>
<dbReference type="RefSeq" id="WP_368496419.1">
    <property type="nucleotide sequence ID" value="NZ_CP162511.1"/>
</dbReference>
<dbReference type="PANTHER" id="PTHR34351:SF1">
    <property type="entry name" value="SLR1927 PROTEIN"/>
    <property type="match status" value="1"/>
</dbReference>
<reference evidence="4" key="1">
    <citation type="submission" date="2024-05" db="EMBL/GenBank/DDBJ databases">
        <title>Herbiconiux sp. A18JL235.</title>
        <authorList>
            <person name="Zhang G."/>
        </authorList>
    </citation>
    <scope>NUCLEOTIDE SEQUENCE</scope>
    <source>
        <strain evidence="4">A18JL235</strain>
    </source>
</reference>
<keyword evidence="2" id="KW-0812">Transmembrane</keyword>
<feature type="domain" description="DUF58" evidence="3">
    <location>
        <begin position="231"/>
        <end position="303"/>
    </location>
</feature>
<dbReference type="AlphaFoldDB" id="A0AB39BCG3"/>
<dbReference type="EMBL" id="CP162511">
    <property type="protein sequence ID" value="XDI04006.1"/>
    <property type="molecule type" value="Genomic_DNA"/>
</dbReference>
<proteinExistence type="predicted"/>
<feature type="compositionally biased region" description="Low complexity" evidence="1">
    <location>
        <begin position="1"/>
        <end position="27"/>
    </location>
</feature>
<accession>A0AB39BCG3</accession>
<protein>
    <submittedName>
        <fullName evidence="4">DUF58 domain-containing protein</fullName>
    </submittedName>
</protein>
<evidence type="ECO:0000256" key="2">
    <source>
        <dbReference type="SAM" id="Phobius"/>
    </source>
</evidence>
<feature type="region of interest" description="Disordered" evidence="1">
    <location>
        <begin position="313"/>
        <end position="346"/>
    </location>
</feature>
<name>A0AB39BCG3_9MICO</name>
<dbReference type="PANTHER" id="PTHR34351">
    <property type="entry name" value="SLR1927 PROTEIN-RELATED"/>
    <property type="match status" value="1"/>
</dbReference>
<organism evidence="4">
    <name type="scientific">Herbiconiux sp. A18JL235</name>
    <dbReference type="NCBI Taxonomy" id="3152363"/>
    <lineage>
        <taxon>Bacteria</taxon>
        <taxon>Bacillati</taxon>
        <taxon>Actinomycetota</taxon>
        <taxon>Actinomycetes</taxon>
        <taxon>Micrococcales</taxon>
        <taxon>Microbacteriaceae</taxon>
        <taxon>Herbiconiux</taxon>
    </lineage>
</organism>
<evidence type="ECO:0000259" key="3">
    <source>
        <dbReference type="Pfam" id="PF01882"/>
    </source>
</evidence>
<dbReference type="Pfam" id="PF01882">
    <property type="entry name" value="DUF58"/>
    <property type="match status" value="1"/>
</dbReference>
<evidence type="ECO:0000256" key="1">
    <source>
        <dbReference type="SAM" id="MobiDB-lite"/>
    </source>
</evidence>
<sequence>MTTSSARARGPGADAAGADGAGAVAAEAEPREGVQRPGRSTSIDAAGIAVLAMAVGGLAAGLLLGWTELLTVGIVSGLVAVGAAGFLLGRSELEVSVTVLDGHVVAGTPGTAVVRVRNVSRRPRRPGVAEVALGGRVQSIAIPRLEAGAETELPVTLPAVGRGVLTVGPATVVRRDPLGLARREIVRSETSRLYVHPVTVDLPVEAPGLLRDLEGVATGDPAASDMSFQALRAYLPGDDRRHIHWKSTAKTGTFLVRQFEQTRRSHVIVLQSTSPDDYDSPEEFELGVSVAASIALRLLRDRTAVSVYAGLPERRSRPGADDPAAARGHAGRRPSDGRRGTGMRGATERTAGLLRSHSRLPLLDDLSGVQPQPGSAGVATAARRVAETVADVSSLFLVAGSTVSARQWRAAASHLPRGVEVVAVVARPEATPTLVRIDSVRITRVGYLDDLGRALTRTAAL</sequence>
<gene>
    <name evidence="4" type="ORF">ABFY20_11685</name>
</gene>
<dbReference type="InterPro" id="IPR002881">
    <property type="entry name" value="DUF58"/>
</dbReference>
<evidence type="ECO:0000313" key="4">
    <source>
        <dbReference type="EMBL" id="XDI04006.1"/>
    </source>
</evidence>
<keyword evidence="2" id="KW-0472">Membrane</keyword>